<dbReference type="InterPro" id="IPR009061">
    <property type="entry name" value="DNA-bd_dom_put_sf"/>
</dbReference>
<dbReference type="Proteomes" id="UP000462152">
    <property type="component" value="Unassembled WGS sequence"/>
</dbReference>
<protein>
    <submittedName>
        <fullName evidence="3">MerR family transcriptional regulator</fullName>
    </submittedName>
</protein>
<keyword evidence="1" id="KW-0238">DNA-binding</keyword>
<evidence type="ECO:0000256" key="1">
    <source>
        <dbReference type="ARBA" id="ARBA00023125"/>
    </source>
</evidence>
<evidence type="ECO:0000313" key="4">
    <source>
        <dbReference type="Proteomes" id="UP000462152"/>
    </source>
</evidence>
<dbReference type="InterPro" id="IPR000551">
    <property type="entry name" value="MerR-type_HTH_dom"/>
</dbReference>
<evidence type="ECO:0000313" key="3">
    <source>
        <dbReference type="EMBL" id="MUN53938.1"/>
    </source>
</evidence>
<dbReference type="GO" id="GO:0003700">
    <property type="term" value="F:DNA-binding transcription factor activity"/>
    <property type="evidence" value="ECO:0007669"/>
    <property type="project" value="InterPro"/>
</dbReference>
<dbReference type="EMBL" id="WOGT01000001">
    <property type="protein sequence ID" value="MUN53938.1"/>
    <property type="molecule type" value="Genomic_DNA"/>
</dbReference>
<sequence length="120" mass="13098">MLPIGAVASAANVTPRVVRYYEQQGLLSSERTSGGQRRYPEATVERVRFLHQLIQAGLSSASIRELLPCVDSRVATASTLRTLEAERDRLRARAAELEAMGNRLDDLIGAARATMDEVAS</sequence>
<evidence type="ECO:0000259" key="2">
    <source>
        <dbReference type="PROSITE" id="PS50937"/>
    </source>
</evidence>
<dbReference type="AlphaFoldDB" id="A0A7K1LFN8"/>
<dbReference type="InterPro" id="IPR047057">
    <property type="entry name" value="MerR_fam"/>
</dbReference>
<dbReference type="RefSeq" id="WP_129314040.1">
    <property type="nucleotide sequence ID" value="NZ_NOIQ01000001.1"/>
</dbReference>
<dbReference type="SUPFAM" id="SSF46955">
    <property type="entry name" value="Putative DNA-binding domain"/>
    <property type="match status" value="1"/>
</dbReference>
<name>A0A7K1LFN8_9MICC</name>
<dbReference type="SMART" id="SM00422">
    <property type="entry name" value="HTH_MERR"/>
    <property type="match status" value="1"/>
</dbReference>
<dbReference type="PANTHER" id="PTHR30204:SF97">
    <property type="entry name" value="MERR FAMILY REGULATORY PROTEIN"/>
    <property type="match status" value="1"/>
</dbReference>
<organism evidence="3 4">
    <name type="scientific">Rothia koreensis</name>
    <dbReference type="NCBI Taxonomy" id="592378"/>
    <lineage>
        <taxon>Bacteria</taxon>
        <taxon>Bacillati</taxon>
        <taxon>Actinomycetota</taxon>
        <taxon>Actinomycetes</taxon>
        <taxon>Micrococcales</taxon>
        <taxon>Micrococcaceae</taxon>
        <taxon>Rothia</taxon>
    </lineage>
</organism>
<feature type="domain" description="HTH merR-type" evidence="2">
    <location>
        <begin position="1"/>
        <end position="69"/>
    </location>
</feature>
<dbReference type="Pfam" id="PF13411">
    <property type="entry name" value="MerR_1"/>
    <property type="match status" value="1"/>
</dbReference>
<dbReference type="PRINTS" id="PR00040">
    <property type="entry name" value="HTHMERR"/>
</dbReference>
<reference evidence="3 4" key="1">
    <citation type="submission" date="2019-12" db="EMBL/GenBank/DDBJ databases">
        <authorList>
            <person name="Li J."/>
            <person name="Shi Y."/>
            <person name="Xu G."/>
            <person name="Xiao D."/>
            <person name="Ran X."/>
        </authorList>
    </citation>
    <scope>NUCLEOTIDE SEQUENCE [LARGE SCALE GENOMIC DNA]</scope>
    <source>
        <strain evidence="3 4">JCM 15915</strain>
    </source>
</reference>
<dbReference type="GO" id="GO:0003677">
    <property type="term" value="F:DNA binding"/>
    <property type="evidence" value="ECO:0007669"/>
    <property type="project" value="UniProtKB-KW"/>
</dbReference>
<keyword evidence="4" id="KW-1185">Reference proteome</keyword>
<gene>
    <name evidence="3" type="ORF">GMA10_01625</name>
</gene>
<dbReference type="PROSITE" id="PS50937">
    <property type="entry name" value="HTH_MERR_2"/>
    <property type="match status" value="1"/>
</dbReference>
<dbReference type="PROSITE" id="PS00552">
    <property type="entry name" value="HTH_MERR_1"/>
    <property type="match status" value="1"/>
</dbReference>
<comment type="caution">
    <text evidence="3">The sequence shown here is derived from an EMBL/GenBank/DDBJ whole genome shotgun (WGS) entry which is preliminary data.</text>
</comment>
<proteinExistence type="predicted"/>
<dbReference type="Gene3D" id="1.10.1660.10">
    <property type="match status" value="1"/>
</dbReference>
<dbReference type="OrthoDB" id="5242095at2"/>
<dbReference type="PANTHER" id="PTHR30204">
    <property type="entry name" value="REDOX-CYCLING DRUG-SENSING TRANSCRIPTIONAL ACTIVATOR SOXR"/>
    <property type="match status" value="1"/>
</dbReference>
<accession>A0A7K1LFN8</accession>